<reference evidence="1 2" key="1">
    <citation type="submission" date="2016-10" db="EMBL/GenBank/DDBJ databases">
        <authorList>
            <person name="de Groot N.N."/>
        </authorList>
    </citation>
    <scope>NUCLEOTIDE SEQUENCE [LARGE SCALE GENOMIC DNA]</scope>
    <source>
        <strain evidence="1 2">HLD2</strain>
    </source>
</reference>
<name>A0A1G5QE61_9GAMM</name>
<evidence type="ECO:0000313" key="2">
    <source>
        <dbReference type="Proteomes" id="UP000199648"/>
    </source>
</evidence>
<dbReference type="EMBL" id="FMWD01000005">
    <property type="protein sequence ID" value="SCZ60153.1"/>
    <property type="molecule type" value="Genomic_DNA"/>
</dbReference>
<sequence>MENVFPLVAKLGGAVFTKGELRMAWYFPCLTQRELPPAAGLGEFGLGLLRPSVLPEGDATATRTHGVEAFGHTIGSFCSPLRNTRSTTFSHIGMRVSGRVDHSRSISHCARFRARSRGRAFGTTDRIKTALVRVVFPDSLDLHLVK</sequence>
<gene>
    <name evidence="1" type="ORF">SAMN03097708_01995</name>
</gene>
<dbReference type="RefSeq" id="WP_092996134.1">
    <property type="nucleotide sequence ID" value="NZ_FMWD01000005.1"/>
</dbReference>
<keyword evidence="2" id="KW-1185">Reference proteome</keyword>
<evidence type="ECO:0000313" key="1">
    <source>
        <dbReference type="EMBL" id="SCZ60153.1"/>
    </source>
</evidence>
<dbReference type="AlphaFoldDB" id="A0A1G5QE61"/>
<accession>A0A1G5QE61</accession>
<proteinExistence type="predicted"/>
<protein>
    <submittedName>
        <fullName evidence="1">Uncharacterized protein</fullName>
    </submittedName>
</protein>
<dbReference type="Proteomes" id="UP000199648">
    <property type="component" value="Unassembled WGS sequence"/>
</dbReference>
<organism evidence="1 2">
    <name type="scientific">Thiohalomonas denitrificans</name>
    <dbReference type="NCBI Taxonomy" id="415747"/>
    <lineage>
        <taxon>Bacteria</taxon>
        <taxon>Pseudomonadati</taxon>
        <taxon>Pseudomonadota</taxon>
        <taxon>Gammaproteobacteria</taxon>
        <taxon>Thiohalomonadales</taxon>
        <taxon>Thiohalomonadaceae</taxon>
        <taxon>Thiohalomonas</taxon>
    </lineage>
</organism>
<dbReference type="STRING" id="415747.SAMN03097708_01995"/>